<evidence type="ECO:0000313" key="3">
    <source>
        <dbReference type="Proteomes" id="UP000325576"/>
    </source>
</evidence>
<protein>
    <submittedName>
        <fullName evidence="2">Uncharacterized protein</fullName>
    </submittedName>
</protein>
<dbReference type="AlphaFoldDB" id="A0A0C3A583"/>
<keyword evidence="1" id="KW-0472">Membrane</keyword>
<name>A0A0C3A583_RHOER</name>
<dbReference type="Proteomes" id="UP000325576">
    <property type="component" value="Unassembled WGS sequence"/>
</dbReference>
<feature type="transmembrane region" description="Helical" evidence="1">
    <location>
        <begin position="18"/>
        <end position="38"/>
    </location>
</feature>
<keyword evidence="1" id="KW-0812">Transmembrane</keyword>
<organism evidence="2 3">
    <name type="scientific">Rhodococcus erythropolis</name>
    <name type="common">Arthrobacter picolinophilus</name>
    <dbReference type="NCBI Taxonomy" id="1833"/>
    <lineage>
        <taxon>Bacteria</taxon>
        <taxon>Bacillati</taxon>
        <taxon>Actinomycetota</taxon>
        <taxon>Actinomycetes</taxon>
        <taxon>Mycobacteriales</taxon>
        <taxon>Nocardiaceae</taxon>
        <taxon>Rhodococcus</taxon>
        <taxon>Rhodococcus erythropolis group</taxon>
    </lineage>
</organism>
<sequence>MAVDGIRLDSDQRFKLKVAIFAGVVLVIGLLGVFGSSVGGLSWDYAHTAVGQPWFQRYSFIAGIIIVSAWIVAAGTALFVRFANRKARRSRRG</sequence>
<comment type="caution">
    <text evidence="2">The sequence shown here is derived from an EMBL/GenBank/DDBJ whole genome shotgun (WGS) entry which is preliminary data.</text>
</comment>
<evidence type="ECO:0000313" key="2">
    <source>
        <dbReference type="EMBL" id="KAB2585138.1"/>
    </source>
</evidence>
<feature type="transmembrane region" description="Helical" evidence="1">
    <location>
        <begin position="58"/>
        <end position="83"/>
    </location>
</feature>
<gene>
    <name evidence="2" type="ORF">BS297_11925</name>
</gene>
<reference evidence="2 3" key="1">
    <citation type="journal article" date="2017" name="Poromechanics V (2013)">
        <title>Genomic Characterization of the Arsenic-Tolerant Actinobacterium, &lt;i&gt;Rhodococcus erythropolis&lt;/i&gt; S43.</title>
        <authorList>
            <person name="Retamal-Morales G."/>
            <person name="Mehnert M."/>
            <person name="Schwabe R."/>
            <person name="Tischler D."/>
            <person name="Schloemann M."/>
            <person name="Levican G.J."/>
        </authorList>
    </citation>
    <scope>NUCLEOTIDE SEQUENCE [LARGE SCALE GENOMIC DNA]</scope>
    <source>
        <strain evidence="2 3">S43</strain>
    </source>
</reference>
<keyword evidence="1" id="KW-1133">Transmembrane helix</keyword>
<evidence type="ECO:0000256" key="1">
    <source>
        <dbReference type="SAM" id="Phobius"/>
    </source>
</evidence>
<proteinExistence type="predicted"/>
<dbReference type="EMBL" id="MRBO01000362">
    <property type="protein sequence ID" value="KAB2585138.1"/>
    <property type="molecule type" value="Genomic_DNA"/>
</dbReference>
<accession>A0A0C3A583</accession>